<dbReference type="Proteomes" id="UP001165740">
    <property type="component" value="Chromosome 3"/>
</dbReference>
<keyword evidence="5" id="KW-0520">NAD</keyword>
<reference evidence="8" key="1">
    <citation type="submission" date="2025-08" db="UniProtKB">
        <authorList>
            <consortium name="RefSeq"/>
        </authorList>
    </citation>
    <scope>IDENTIFICATION</scope>
</reference>
<keyword evidence="4" id="KW-0808">Transferase</keyword>
<dbReference type="InterPro" id="IPR042081">
    <property type="entry name" value="RNA_2'-PTrans_C"/>
</dbReference>
<keyword evidence="7" id="KW-1185">Reference proteome</keyword>
<evidence type="ECO:0000256" key="5">
    <source>
        <dbReference type="ARBA" id="ARBA00023027"/>
    </source>
</evidence>
<dbReference type="OrthoDB" id="419694at2759"/>
<accession>A0A9W3A0H6</accession>
<dbReference type="GO" id="GO:0006388">
    <property type="term" value="P:tRNA splicing, via endonucleolytic cleavage and ligation"/>
    <property type="evidence" value="ECO:0007669"/>
    <property type="project" value="TreeGrafter"/>
</dbReference>
<gene>
    <name evidence="8" type="primary">LOC106068666</name>
</gene>
<dbReference type="InterPro" id="IPR002745">
    <property type="entry name" value="Ptrans_KptA/Tpt1"/>
</dbReference>
<sequence>MAKAHKPKNDRSNTTDSVVKVSKALSYLLRHGAEKRGLKLLPGGFLFLDDILQLQDFHSVTVDEIKHVVETNDKKRFTLETDLESGKLRIKANQGHSIKVEDLELQPITDATKYPIVVHGTYVRPYKQIEKEGLKPMGRMHIHFAPGEPGHHEVISGMRNSCTVLIYLNLQKAMQDGIEFFLSPNKVILSPGNIDKVIPPAYFDKVINRKTGDKLLQDGVPLNIEKEELESQSSIVTAEDIANEFDKKKNRRKKK</sequence>
<evidence type="ECO:0000313" key="8">
    <source>
        <dbReference type="RefSeq" id="XP_055880705.1"/>
    </source>
</evidence>
<evidence type="ECO:0000256" key="1">
    <source>
        <dbReference type="ARBA" id="ARBA00003343"/>
    </source>
</evidence>
<evidence type="ECO:0000256" key="3">
    <source>
        <dbReference type="ARBA" id="ARBA00012007"/>
    </source>
</evidence>
<dbReference type="AlphaFoldDB" id="A0A9W3A0H6"/>
<proteinExistence type="inferred from homology"/>
<organism evidence="7 8">
    <name type="scientific">Biomphalaria glabrata</name>
    <name type="common">Bloodfluke planorb</name>
    <name type="synonym">Freshwater snail</name>
    <dbReference type="NCBI Taxonomy" id="6526"/>
    <lineage>
        <taxon>Eukaryota</taxon>
        <taxon>Metazoa</taxon>
        <taxon>Spiralia</taxon>
        <taxon>Lophotrochozoa</taxon>
        <taxon>Mollusca</taxon>
        <taxon>Gastropoda</taxon>
        <taxon>Heterobranchia</taxon>
        <taxon>Euthyneura</taxon>
        <taxon>Panpulmonata</taxon>
        <taxon>Hygrophila</taxon>
        <taxon>Lymnaeoidea</taxon>
        <taxon>Planorbidae</taxon>
        <taxon>Biomphalaria</taxon>
    </lineage>
</organism>
<dbReference type="Gene3D" id="3.20.170.30">
    <property type="match status" value="1"/>
</dbReference>
<evidence type="ECO:0000256" key="4">
    <source>
        <dbReference type="ARBA" id="ARBA00022679"/>
    </source>
</evidence>
<comment type="catalytic activity">
    <reaction evidence="6">
        <text>2'-phospho-[ligated tRNA] + NAD(+) = mature tRNA + ADP-alpha-D-ribose 1'',2''-cyclic phosphate + nicotinamide</text>
        <dbReference type="Rhea" id="RHEA:23324"/>
        <dbReference type="Rhea" id="RHEA-COMP:11106"/>
        <dbReference type="Rhea" id="RHEA-COMP:11107"/>
        <dbReference type="ChEBI" id="CHEBI:17154"/>
        <dbReference type="ChEBI" id="CHEBI:57540"/>
        <dbReference type="ChEBI" id="CHEBI:76596"/>
        <dbReference type="ChEBI" id="CHEBI:82883"/>
        <dbReference type="ChEBI" id="CHEBI:85027"/>
        <dbReference type="EC" id="2.7.1.160"/>
    </reaction>
</comment>
<dbReference type="SUPFAM" id="SSF56399">
    <property type="entry name" value="ADP-ribosylation"/>
    <property type="match status" value="1"/>
</dbReference>
<dbReference type="Gene3D" id="1.10.10.970">
    <property type="entry name" value="RNA 2'-phosphotransferase, Tpt1/KptA family, N-terminal domain"/>
    <property type="match status" value="1"/>
</dbReference>
<dbReference type="InterPro" id="IPR042080">
    <property type="entry name" value="RNA_2'-PTrans_N"/>
</dbReference>
<evidence type="ECO:0000313" key="7">
    <source>
        <dbReference type="Proteomes" id="UP001165740"/>
    </source>
</evidence>
<dbReference type="PANTHER" id="PTHR12684:SF2">
    <property type="entry name" value="TRNA 2'-PHOSPHOTRANSFERASE 1"/>
    <property type="match status" value="1"/>
</dbReference>
<dbReference type="GeneID" id="106068666"/>
<protein>
    <recommendedName>
        <fullName evidence="3">2'-phosphotransferase</fullName>
        <ecNumber evidence="3">2.7.1.160</ecNumber>
    </recommendedName>
</protein>
<evidence type="ECO:0000256" key="2">
    <source>
        <dbReference type="ARBA" id="ARBA00009836"/>
    </source>
</evidence>
<dbReference type="GO" id="GO:0000215">
    <property type="term" value="F:tRNA 2'-phosphotransferase activity"/>
    <property type="evidence" value="ECO:0007669"/>
    <property type="project" value="UniProtKB-EC"/>
</dbReference>
<comment type="function">
    <text evidence="1">Catalyzes the last step of tRNA splicing, the transfer of the splice junction 2'-phosphate from ligated tRNA to NAD to produce ADP-ribose 1''-2'' cyclic phosphate.</text>
</comment>
<dbReference type="EC" id="2.7.1.160" evidence="3"/>
<evidence type="ECO:0000256" key="6">
    <source>
        <dbReference type="ARBA" id="ARBA00047949"/>
    </source>
</evidence>
<name>A0A9W3A0H6_BIOGL</name>
<dbReference type="RefSeq" id="XP_055880705.1">
    <property type="nucleotide sequence ID" value="XM_056024730.1"/>
</dbReference>
<dbReference type="PANTHER" id="PTHR12684">
    <property type="entry name" value="PUTATIVE PHOSPHOTRANSFERASE"/>
    <property type="match status" value="1"/>
</dbReference>
<comment type="similarity">
    <text evidence="2">Belongs to the KptA/TPT1 family.</text>
</comment>
<dbReference type="Pfam" id="PF01885">
    <property type="entry name" value="PTS_2-RNA"/>
    <property type="match status" value="1"/>
</dbReference>
<dbReference type="OMA" id="RHGASQM"/>